<dbReference type="InterPro" id="IPR055290">
    <property type="entry name" value="At3g26010-like"/>
</dbReference>
<protein>
    <recommendedName>
        <fullName evidence="3">F-box associated domain-containing protein</fullName>
    </recommendedName>
</protein>
<accession>A0A835AL68</accession>
<dbReference type="AlphaFoldDB" id="A0A835AL68"/>
<evidence type="ECO:0000313" key="2">
    <source>
        <dbReference type="Proteomes" id="UP000636709"/>
    </source>
</evidence>
<evidence type="ECO:0008006" key="3">
    <source>
        <dbReference type="Google" id="ProtNLM"/>
    </source>
</evidence>
<gene>
    <name evidence="1" type="ORF">HU200_059604</name>
</gene>
<comment type="caution">
    <text evidence="1">The sequence shown here is derived from an EMBL/GenBank/DDBJ whole genome shotgun (WGS) entry which is preliminary data.</text>
</comment>
<dbReference type="OrthoDB" id="626202at2759"/>
<proteinExistence type="predicted"/>
<sequence>MTYFNGFLHFCIISNSVASVDTKGQSCRVSRVRHDAIGGYCTSVGHSQGRLLYVYDNVWENDDMSVYFLEDHDTEEWVWTLKLNISKTVLFGPPTFRGGWNYYTTAFHPDRDVIFFFDWSDKWLMSYYMKRRDVYDICALQEVPYIEQGEFFAAHHPFLPYVPSYSGTLASPSVS</sequence>
<reference evidence="1" key="1">
    <citation type="submission" date="2020-07" db="EMBL/GenBank/DDBJ databases">
        <title>Genome sequence and genetic diversity analysis of an under-domesticated orphan crop, white fonio (Digitaria exilis).</title>
        <authorList>
            <person name="Bennetzen J.L."/>
            <person name="Chen S."/>
            <person name="Ma X."/>
            <person name="Wang X."/>
            <person name="Yssel A.E.J."/>
            <person name="Chaluvadi S.R."/>
            <person name="Johnson M."/>
            <person name="Gangashetty P."/>
            <person name="Hamidou F."/>
            <person name="Sanogo M.D."/>
            <person name="Zwaenepoel A."/>
            <person name="Wallace J."/>
            <person name="Van De Peer Y."/>
            <person name="Van Deynze A."/>
        </authorList>
    </citation>
    <scope>NUCLEOTIDE SEQUENCE</scope>
    <source>
        <tissue evidence="1">Leaves</tissue>
    </source>
</reference>
<dbReference type="Proteomes" id="UP000636709">
    <property type="component" value="Unassembled WGS sequence"/>
</dbReference>
<dbReference type="SUPFAM" id="SSF50969">
    <property type="entry name" value="YVTN repeat-like/Quinoprotein amine dehydrogenase"/>
    <property type="match status" value="1"/>
</dbReference>
<keyword evidence="2" id="KW-1185">Reference proteome</keyword>
<dbReference type="EMBL" id="JACEFO010002484">
    <property type="protein sequence ID" value="KAF8658136.1"/>
    <property type="molecule type" value="Genomic_DNA"/>
</dbReference>
<organism evidence="1 2">
    <name type="scientific">Digitaria exilis</name>
    <dbReference type="NCBI Taxonomy" id="1010633"/>
    <lineage>
        <taxon>Eukaryota</taxon>
        <taxon>Viridiplantae</taxon>
        <taxon>Streptophyta</taxon>
        <taxon>Embryophyta</taxon>
        <taxon>Tracheophyta</taxon>
        <taxon>Spermatophyta</taxon>
        <taxon>Magnoliopsida</taxon>
        <taxon>Liliopsida</taxon>
        <taxon>Poales</taxon>
        <taxon>Poaceae</taxon>
        <taxon>PACMAD clade</taxon>
        <taxon>Panicoideae</taxon>
        <taxon>Panicodae</taxon>
        <taxon>Paniceae</taxon>
        <taxon>Anthephorinae</taxon>
        <taxon>Digitaria</taxon>
    </lineage>
</organism>
<evidence type="ECO:0000313" key="1">
    <source>
        <dbReference type="EMBL" id="KAF8658136.1"/>
    </source>
</evidence>
<dbReference type="InterPro" id="IPR011044">
    <property type="entry name" value="Quino_amine_DH_bsu"/>
</dbReference>
<dbReference type="PANTHER" id="PTHR35546">
    <property type="entry name" value="F-BOX PROTEIN INTERACTION DOMAIN PROTEIN-RELATED"/>
    <property type="match status" value="1"/>
</dbReference>
<dbReference type="PANTHER" id="PTHR35546:SF80">
    <property type="entry name" value="F-BOX DOMAIN CONTAINING PROTEIN EXPRESSED"/>
    <property type="match status" value="1"/>
</dbReference>
<name>A0A835AL68_9POAL</name>